<keyword evidence="3" id="KW-1185">Reference proteome</keyword>
<dbReference type="EMBL" id="JAJGAK010000003">
    <property type="protein sequence ID" value="MCC8363837.1"/>
    <property type="molecule type" value="Genomic_DNA"/>
</dbReference>
<evidence type="ECO:0000313" key="3">
    <source>
        <dbReference type="Proteomes" id="UP001165293"/>
    </source>
</evidence>
<dbReference type="InterPro" id="IPR022385">
    <property type="entry name" value="Rhs_assc_core"/>
</dbReference>
<dbReference type="Pfam" id="PF03527">
    <property type="entry name" value="RHS"/>
    <property type="match status" value="1"/>
</dbReference>
<comment type="caution">
    <text evidence="2">The sequence shown here is derived from an EMBL/GenBank/DDBJ whole genome shotgun (WGS) entry which is preliminary data.</text>
</comment>
<dbReference type="InterPro" id="IPR001826">
    <property type="entry name" value="RHS"/>
</dbReference>
<dbReference type="NCBIfam" id="TIGR03696">
    <property type="entry name" value="Rhs_assc_core"/>
    <property type="match status" value="1"/>
</dbReference>
<dbReference type="InterPro" id="IPR031325">
    <property type="entry name" value="RHS_repeat"/>
</dbReference>
<reference evidence="2" key="1">
    <citation type="submission" date="2021-10" db="EMBL/GenBank/DDBJ databases">
        <authorList>
            <person name="Lyu M."/>
            <person name="Wang X."/>
            <person name="Meng X."/>
            <person name="Xu K."/>
        </authorList>
    </citation>
    <scope>NUCLEOTIDE SEQUENCE</scope>
    <source>
        <strain evidence="2">A6</strain>
    </source>
</reference>
<name>A0ABS8JJR7_9GAMM</name>
<dbReference type="PANTHER" id="PTHR32305:SF15">
    <property type="entry name" value="PROTEIN RHSA-RELATED"/>
    <property type="match status" value="1"/>
</dbReference>
<evidence type="ECO:0000313" key="2">
    <source>
        <dbReference type="EMBL" id="MCC8363837.1"/>
    </source>
</evidence>
<dbReference type="NCBIfam" id="TIGR01643">
    <property type="entry name" value="YD_repeat_2x"/>
    <property type="match status" value="2"/>
</dbReference>
<evidence type="ECO:0000259" key="1">
    <source>
        <dbReference type="Pfam" id="PF03527"/>
    </source>
</evidence>
<accession>A0ABS8JJR7</accession>
<dbReference type="Pfam" id="PF05593">
    <property type="entry name" value="RHS_repeat"/>
    <property type="match status" value="2"/>
</dbReference>
<dbReference type="PANTHER" id="PTHR32305">
    <property type="match status" value="1"/>
</dbReference>
<feature type="domain" description="RHS protein conserved region" evidence="1">
    <location>
        <begin position="486"/>
        <end position="514"/>
    </location>
</feature>
<dbReference type="Gene3D" id="3.90.930.1">
    <property type="match status" value="1"/>
</dbReference>
<dbReference type="Proteomes" id="UP001165293">
    <property type="component" value="Unassembled WGS sequence"/>
</dbReference>
<dbReference type="InterPro" id="IPR006530">
    <property type="entry name" value="YD"/>
</dbReference>
<organism evidence="2 3">
    <name type="scientific">Noviluteimonas lactosilytica</name>
    <dbReference type="NCBI Taxonomy" id="2888523"/>
    <lineage>
        <taxon>Bacteria</taxon>
        <taxon>Pseudomonadati</taxon>
        <taxon>Pseudomonadota</taxon>
        <taxon>Gammaproteobacteria</taxon>
        <taxon>Lysobacterales</taxon>
        <taxon>Lysobacteraceae</taxon>
        <taxon>Noviluteimonas</taxon>
    </lineage>
</organism>
<gene>
    <name evidence="2" type="ORF">LK996_12210</name>
</gene>
<proteinExistence type="predicted"/>
<protein>
    <submittedName>
        <fullName evidence="2">RHS repeat protein</fullName>
    </submittedName>
</protein>
<dbReference type="Gene3D" id="2.180.10.10">
    <property type="entry name" value="RHS repeat-associated core"/>
    <property type="match status" value="1"/>
</dbReference>
<sequence>MDAAGFAVARSTATDYDELGRVRRVRGNNGQSVTTTYDDVGNPVTITDALGRRTTQVFDALGRMIETVDPLGAKTRIAYDAADRIISVTDARNVVTSYKYDGFGQLWQQDSKDSGRTTFAYTPHGTRSSMTRNDGSVLAYAYDASGRLLRAGTPQTARIYTYDTCTGGKGLVCSHEVVDAGATAHRARLAYDAFGALTVKQEMGPGFVDETKFTVDGMGRTTHVTYPSGAKVRYTWADGAISAMHVNMGAGEVPVVTGIAYRPFGPASQWTHGNGLVRRHTFDADGRLTDIDVDHSGVARQSLSYQFNVGDHITRIANGIDAAGTHNLGYDNAGRLTSAGTDGFAYDAIGNRTLRTASGGSVTTSAIAADSNRLLSTSGAAVASFTHNANGNIVAWTRNGQAHAVVYDAFNRLDEHTTGGAKTTYRFDALDQRVGASNAAQGNRRFIREGHRLMAEFVPATGWTDYLWLGNTLVGLVRGGKLHAVHTDHLGRPEVVTNSARATVWRARNGAFGRDAVVVDSLGGLNIGLPGQYFDVESGVWHNGRRDYIPELGRYLQTDPIGLGGGINTYSYVGGNPVGYVDPWGLDKLSVDFFPVGAGGAIDIYFSYSAAQGFQFNGLGLRAGIGEGAGVSYDPNGERPDKAVADDCGPVNVSFGLYASAAVGIPAISISGGASVGIRTNTTSGYEASKPLGRAYGGLDVPGIKLGLDGRQTFGASASAGVEVIF</sequence>
<dbReference type="InterPro" id="IPR050708">
    <property type="entry name" value="T6SS_VgrG/RHS"/>
</dbReference>